<dbReference type="EMBL" id="JAFCMP010000124">
    <property type="protein sequence ID" value="KAG5185654.1"/>
    <property type="molecule type" value="Genomic_DNA"/>
</dbReference>
<dbReference type="Proteomes" id="UP000664859">
    <property type="component" value="Unassembled WGS sequence"/>
</dbReference>
<dbReference type="InterPro" id="IPR032368">
    <property type="entry name" value="RPN13_DEUBAD"/>
</dbReference>
<dbReference type="EC" id="5.6.2.1" evidence="4"/>
<proteinExistence type="inferred from homology"/>
<feature type="domain" description="HMG box" evidence="13">
    <location>
        <begin position="1445"/>
        <end position="1512"/>
    </location>
</feature>
<comment type="similarity">
    <text evidence="3">Belongs to the type IA topoisomerase family.</text>
</comment>
<keyword evidence="5" id="KW-0479">Metal-binding</keyword>
<evidence type="ECO:0000256" key="11">
    <source>
        <dbReference type="PROSITE-ProRule" id="PRU00267"/>
    </source>
</evidence>
<evidence type="ECO:0000313" key="19">
    <source>
        <dbReference type="Proteomes" id="UP000664859"/>
    </source>
</evidence>
<dbReference type="InterPro" id="IPR003602">
    <property type="entry name" value="Topo_IA_DNA-bd_dom"/>
</dbReference>
<dbReference type="InterPro" id="IPR025589">
    <property type="entry name" value="Toprim_C_rpt"/>
</dbReference>
<feature type="region of interest" description="Disordered" evidence="12">
    <location>
        <begin position="723"/>
        <end position="763"/>
    </location>
</feature>
<dbReference type="Gene3D" id="2.30.29.70">
    <property type="entry name" value="Proteasomal ubiquitin receptor Rpn13/ADRM1"/>
    <property type="match status" value="1"/>
</dbReference>
<dbReference type="PROSITE" id="PS51917">
    <property type="entry name" value="PRU"/>
    <property type="match status" value="1"/>
</dbReference>
<dbReference type="SUPFAM" id="SSF47095">
    <property type="entry name" value="HMG-box"/>
    <property type="match status" value="2"/>
</dbReference>
<reference evidence="18" key="1">
    <citation type="submission" date="2021-02" db="EMBL/GenBank/DDBJ databases">
        <title>First Annotated Genome of the Yellow-green Alga Tribonema minus.</title>
        <authorList>
            <person name="Mahan K.M."/>
        </authorList>
    </citation>
    <scope>NUCLEOTIDE SEQUENCE</scope>
    <source>
        <strain evidence="18">UTEX B ZZ1240</strain>
    </source>
</reference>
<keyword evidence="10 11" id="KW-0539">Nucleus</keyword>
<evidence type="ECO:0000256" key="8">
    <source>
        <dbReference type="ARBA" id="ARBA00023125"/>
    </source>
</evidence>
<evidence type="ECO:0000256" key="5">
    <source>
        <dbReference type="ARBA" id="ARBA00022723"/>
    </source>
</evidence>
<comment type="caution">
    <text evidence="18">The sequence shown here is derived from an EMBL/GenBank/DDBJ whole genome shotgun (WGS) entry which is preliminary data.</text>
</comment>
<dbReference type="InterPro" id="IPR028612">
    <property type="entry name" value="Topoisom_1_IA"/>
</dbReference>
<keyword evidence="19" id="KW-1185">Reference proteome</keyword>
<evidence type="ECO:0000256" key="10">
    <source>
        <dbReference type="ARBA" id="ARBA00023242"/>
    </source>
</evidence>
<dbReference type="InterPro" id="IPR038633">
    <property type="entry name" value="Rpn13/ADRM1_Pru_sf"/>
</dbReference>
<dbReference type="InterPro" id="IPR023405">
    <property type="entry name" value="Topo_IA_core_domain"/>
</dbReference>
<feature type="DNA-binding region" description="HMG box" evidence="11">
    <location>
        <begin position="1445"/>
        <end position="1512"/>
    </location>
</feature>
<dbReference type="Pfam" id="PF16550">
    <property type="entry name" value="RPN13_C"/>
    <property type="match status" value="1"/>
</dbReference>
<dbReference type="CDD" id="cd03363">
    <property type="entry name" value="TOPRIM_TopoIA_TopoI"/>
    <property type="match status" value="1"/>
</dbReference>
<dbReference type="GO" id="GO:0046872">
    <property type="term" value="F:metal ion binding"/>
    <property type="evidence" value="ECO:0007669"/>
    <property type="project" value="UniProtKB-KW"/>
</dbReference>
<evidence type="ECO:0000259" key="15">
    <source>
        <dbReference type="PROSITE" id="PS51916"/>
    </source>
</evidence>
<dbReference type="Gene3D" id="1.10.30.10">
    <property type="entry name" value="High mobility group box domain"/>
    <property type="match status" value="2"/>
</dbReference>
<keyword evidence="6" id="KW-0460">Magnesium</keyword>
<feature type="domain" description="DEUBAD" evidence="15">
    <location>
        <begin position="196"/>
        <end position="314"/>
    </location>
</feature>
<dbReference type="Pfam" id="PF01751">
    <property type="entry name" value="Toprim"/>
    <property type="match status" value="1"/>
</dbReference>
<dbReference type="HAMAP" id="MF_00952">
    <property type="entry name" value="Topoisom_1_prok"/>
    <property type="match status" value="1"/>
</dbReference>
<dbReference type="Gene3D" id="3.40.50.140">
    <property type="match status" value="1"/>
</dbReference>
<dbReference type="Gene3D" id="1.10.460.10">
    <property type="entry name" value="Topoisomerase I, domain 2"/>
    <property type="match status" value="1"/>
</dbReference>
<feature type="compositionally biased region" description="Gly residues" evidence="12">
    <location>
        <begin position="1432"/>
        <end position="1444"/>
    </location>
</feature>
<dbReference type="SMART" id="SM00437">
    <property type="entry name" value="TOP1Ac"/>
    <property type="match status" value="1"/>
</dbReference>
<evidence type="ECO:0000256" key="2">
    <source>
        <dbReference type="ARBA" id="ARBA00004123"/>
    </source>
</evidence>
<feature type="DNA-binding region" description="HMG box" evidence="11">
    <location>
        <begin position="1330"/>
        <end position="1397"/>
    </location>
</feature>
<protein>
    <recommendedName>
        <fullName evidence="4">DNA topoisomerase</fullName>
        <ecNumber evidence="4">5.6.2.1</ecNumber>
    </recommendedName>
</protein>
<dbReference type="InterPro" id="IPR005733">
    <property type="entry name" value="TopoI_bac-type"/>
</dbReference>
<dbReference type="SMART" id="SM00398">
    <property type="entry name" value="HMG"/>
    <property type="match status" value="2"/>
</dbReference>
<dbReference type="Gene3D" id="1.10.2020.20">
    <property type="match status" value="1"/>
</dbReference>
<dbReference type="NCBIfam" id="TIGR01051">
    <property type="entry name" value="topA_bact"/>
    <property type="match status" value="1"/>
</dbReference>
<dbReference type="InterPro" id="IPR023406">
    <property type="entry name" value="Topo_IA_AS"/>
</dbReference>
<dbReference type="Pfam" id="PF04683">
    <property type="entry name" value="Rpn13_ADRM1_Pru"/>
    <property type="match status" value="1"/>
</dbReference>
<evidence type="ECO:0000259" key="16">
    <source>
        <dbReference type="PROSITE" id="PS51917"/>
    </source>
</evidence>
<dbReference type="PROSITE" id="PS50880">
    <property type="entry name" value="TOPRIM"/>
    <property type="match status" value="1"/>
</dbReference>
<keyword evidence="9 18" id="KW-0413">Isomerase</keyword>
<dbReference type="PRINTS" id="PR00417">
    <property type="entry name" value="PRTPISMRASEI"/>
</dbReference>
<dbReference type="InterPro" id="IPR038108">
    <property type="entry name" value="RPN13_DEUBAD_sf"/>
</dbReference>
<dbReference type="GO" id="GO:0005634">
    <property type="term" value="C:nucleus"/>
    <property type="evidence" value="ECO:0007669"/>
    <property type="project" value="UniProtKB-SubCell"/>
</dbReference>
<dbReference type="InterPro" id="IPR044867">
    <property type="entry name" value="DEUBAD_dom"/>
</dbReference>
<feature type="region of interest" description="Disordered" evidence="12">
    <location>
        <begin position="1301"/>
        <end position="1326"/>
    </location>
</feature>
<dbReference type="PANTHER" id="PTHR42785">
    <property type="entry name" value="DNA TOPOISOMERASE, TYPE IA, CORE"/>
    <property type="match status" value="1"/>
</dbReference>
<dbReference type="GO" id="GO:0003677">
    <property type="term" value="F:DNA binding"/>
    <property type="evidence" value="ECO:0007669"/>
    <property type="project" value="UniProtKB-UniRule"/>
</dbReference>
<dbReference type="PROSITE" id="PS52039">
    <property type="entry name" value="TOPO_IA_2"/>
    <property type="match status" value="1"/>
</dbReference>
<dbReference type="SMART" id="SM00493">
    <property type="entry name" value="TOPRIM"/>
    <property type="match status" value="1"/>
</dbReference>
<evidence type="ECO:0000259" key="13">
    <source>
        <dbReference type="PROSITE" id="PS50118"/>
    </source>
</evidence>
<evidence type="ECO:0000256" key="3">
    <source>
        <dbReference type="ARBA" id="ARBA00009446"/>
    </source>
</evidence>
<keyword evidence="7" id="KW-0799">Topoisomerase</keyword>
<gene>
    <name evidence="18" type="ORF">JKP88DRAFT_348224</name>
</gene>
<evidence type="ECO:0000256" key="1">
    <source>
        <dbReference type="ARBA" id="ARBA00000213"/>
    </source>
</evidence>
<evidence type="ECO:0000313" key="18">
    <source>
        <dbReference type="EMBL" id="KAG5185654.1"/>
    </source>
</evidence>
<dbReference type="InterPro" id="IPR013497">
    <property type="entry name" value="Topo_IA_cen"/>
</dbReference>
<dbReference type="Gene3D" id="2.70.20.10">
    <property type="entry name" value="Topoisomerase I, domain 3"/>
    <property type="match status" value="1"/>
</dbReference>
<dbReference type="InterPro" id="IPR000380">
    <property type="entry name" value="Topo_IA"/>
</dbReference>
<dbReference type="PROSITE" id="PS50118">
    <property type="entry name" value="HMG_BOX_2"/>
    <property type="match status" value="2"/>
</dbReference>
<dbReference type="SUPFAM" id="SSF56712">
    <property type="entry name" value="Prokaryotic type I DNA topoisomerase"/>
    <property type="match status" value="1"/>
</dbReference>
<dbReference type="PROSITE" id="PS51916">
    <property type="entry name" value="DEUBAD"/>
    <property type="match status" value="1"/>
</dbReference>
<dbReference type="InterPro" id="IPR013825">
    <property type="entry name" value="Topo_IA_cen_sub2"/>
</dbReference>
<feature type="domain" description="HMG box" evidence="13">
    <location>
        <begin position="1330"/>
        <end position="1397"/>
    </location>
</feature>
<dbReference type="InterPro" id="IPR013824">
    <property type="entry name" value="Topo_IA_cen_sub1"/>
</dbReference>
<feature type="domain" description="Toprim" evidence="14">
    <location>
        <begin position="351"/>
        <end position="477"/>
    </location>
</feature>
<evidence type="ECO:0000256" key="7">
    <source>
        <dbReference type="ARBA" id="ARBA00023029"/>
    </source>
</evidence>
<evidence type="ECO:0000256" key="4">
    <source>
        <dbReference type="ARBA" id="ARBA00012891"/>
    </source>
</evidence>
<dbReference type="GO" id="GO:0006265">
    <property type="term" value="P:DNA topological change"/>
    <property type="evidence" value="ECO:0007669"/>
    <property type="project" value="InterPro"/>
</dbReference>
<evidence type="ECO:0000256" key="12">
    <source>
        <dbReference type="SAM" id="MobiDB-lite"/>
    </source>
</evidence>
<accession>A0A835Z3T3</accession>
<feature type="region of interest" description="Disordered" evidence="12">
    <location>
        <begin position="312"/>
        <end position="341"/>
    </location>
</feature>
<comment type="catalytic activity">
    <reaction evidence="1">
        <text>ATP-independent breakage of single-stranded DNA, followed by passage and rejoining.</text>
        <dbReference type="EC" id="5.6.2.1"/>
    </reaction>
</comment>
<dbReference type="GO" id="GO:0003917">
    <property type="term" value="F:DNA topoisomerase type I (single strand cut, ATP-independent) activity"/>
    <property type="evidence" value="ECO:0007669"/>
    <property type="project" value="UniProtKB-EC"/>
</dbReference>
<comment type="subcellular location">
    <subcellularLocation>
        <location evidence="2">Nucleus</location>
    </subcellularLocation>
</comment>
<dbReference type="InterPro" id="IPR013826">
    <property type="entry name" value="Topo_IA_cen_sub3"/>
</dbReference>
<feature type="compositionally biased region" description="Polar residues" evidence="12">
    <location>
        <begin position="1401"/>
        <end position="1411"/>
    </location>
</feature>
<organism evidence="18 19">
    <name type="scientific">Tribonema minus</name>
    <dbReference type="NCBI Taxonomy" id="303371"/>
    <lineage>
        <taxon>Eukaryota</taxon>
        <taxon>Sar</taxon>
        <taxon>Stramenopiles</taxon>
        <taxon>Ochrophyta</taxon>
        <taxon>PX clade</taxon>
        <taxon>Xanthophyceae</taxon>
        <taxon>Tribonematales</taxon>
        <taxon>Tribonemataceae</taxon>
        <taxon>Tribonema</taxon>
    </lineage>
</organism>
<dbReference type="InterPro" id="IPR034149">
    <property type="entry name" value="TOPRIM_TopoI"/>
</dbReference>
<name>A0A835Z3T3_9STRA</name>
<dbReference type="CDD" id="cd00084">
    <property type="entry name" value="HMG-box_SF"/>
    <property type="match status" value="2"/>
</dbReference>
<dbReference type="SMART" id="SM00436">
    <property type="entry name" value="TOP1Bc"/>
    <property type="match status" value="1"/>
</dbReference>
<dbReference type="InterPro" id="IPR006171">
    <property type="entry name" value="TOPRIM_dom"/>
</dbReference>
<evidence type="ECO:0000256" key="6">
    <source>
        <dbReference type="ARBA" id="ARBA00022842"/>
    </source>
</evidence>
<dbReference type="InterPro" id="IPR044868">
    <property type="entry name" value="Rpn13/ADRM1_Pru"/>
</dbReference>
<evidence type="ECO:0000256" key="9">
    <source>
        <dbReference type="ARBA" id="ARBA00023235"/>
    </source>
</evidence>
<dbReference type="InterPro" id="IPR003601">
    <property type="entry name" value="Topo_IA_2"/>
</dbReference>
<feature type="region of interest" description="Disordered" evidence="12">
    <location>
        <begin position="1429"/>
        <end position="1448"/>
    </location>
</feature>
<dbReference type="Pfam" id="PF01131">
    <property type="entry name" value="Topoisom_bac"/>
    <property type="match status" value="1"/>
</dbReference>
<dbReference type="PANTHER" id="PTHR42785:SF1">
    <property type="entry name" value="DNA TOPOISOMERASE"/>
    <property type="match status" value="1"/>
</dbReference>
<dbReference type="InterPro" id="IPR036910">
    <property type="entry name" value="HMG_box_dom_sf"/>
</dbReference>
<sequence>MSTFVSFKAGKLQDKEGAAGKFTITPDKRKGQITVLKDAMDQLMRFQWQDRVTRAVVDDIIVMPGDMEFTKVDTGRPQDRVYLLQMKNSTRRFFYWMQDKSADKDAEYLAAVQACLEGKPIPAATGGAAPPAADGLSEVIRSLGSRPAGAAPTAGAPAGQVDLQSLQGILNNMGFAPPQPTGRITAADLQRAMMGIAAPRPRVVPLTEVLSADDVLATGILNDPQVVEELSQLVPEEQPGGAEVEVGETLRSPQLQQALASLTHALQSDNFNSIMSNFGLDANNPDAMAALSRGDGVQALLSALMHAAKQKKDADAAATGGGSGARKPRGKAKKEESSSSVEIPMVAEGQKKLVIVESPAKARTIQTFLGESSGFVIDSCAGHIRDLPSSATQVPAALKKEKWATMGVNVDKDFEPLYIISPGKKAVIDRLKQLASTCDEIILATDEDREGEAISWHLVQALQPKVPVSRAVFHEITREAIARAFATTREIDYALVDAQEARRIIDSILDRKYPVLLAGYTMSPLLWRKIAPKLSAGRVQSVALAMIIKREMARLKFKSAEYWDLNANVTATGQTRSFPARLVSIDGVPVATSKDFDASTGQLKEEQAGQVTHLQGEAAVALRDTLSTAAWRVAALDTRRSRRKPPPPFITSTLQQEGNRKLRLTSKVTMTVAQELYESSVTMIIAQELYESGLITYMRTDNPNLSEEARRLARECTERVYGAEHLASTTSDRANKKPKGSQHLASTTSDRANKKPKCSQEAHEAIRPAVASEGRFLSPPETGLEGVQLGLYQLIFTRTMASVMADAVLDYTTAMLEAEPKAGTPVATFRATGKQVVEPGWLRAYQDTESDAASGGGDEDGASAALADDDALLPPLAEGMPLDCAALTHVERHTKPPARYTEASFVKELEAVGVGRPSTYATILETLKERRYIQAQKSALAPSLSAFVVTRLLERYFPDFVDTQFTARMEEQLDQIARGQADRTAYLKQEQLDQIVRGQAVKMTYLKQYYSGDEGLKAKVDNTEAQIPSEEARRAWLPTLSELDDQVGIFFGPWGAYIETLQPVKAGGDTGAVDGIIAADGSDGSVEEGEKEKLNKCKLPQDLQADVELISVEAIQHCLRLSEQGGLALGDHPVTGETVRLKIGRYGPYVEAGSVRSGLPKNEDIWNLDLDRACQYLNLPRLVTHHPENGKEVKVGIGMYGPYLVCDGNYKSLPASEDVLTIGEPRCLELLEIMEKAKKPLADLGEHHGEKIRVLLGRFGPYIRWNSCNVKVPAEYKADAALLPYDAAVEAIEKFLAAGGGSKKGGKGKKGEKSSKGGGAKGPTAKELGVKSARNPYFLFSADTREELKALGLTKVGDIAKELGARWQAASPEVKAKYEALASEDKLRWAQEMEAALAKLPQSSSTSTGVNGASAKPSKRPAAKIRVANGGRVRGGGGTGGEGGVKSPRTAYILYGSAKRLEAKETGAEGAAVDLKAIARMWKEATPEEKARFEAMAREDKARFQREIEAVAA</sequence>
<dbReference type="InterPro" id="IPR009071">
    <property type="entry name" value="HMG_box_dom"/>
</dbReference>
<feature type="domain" description="Topo IA-type catalytic" evidence="17">
    <location>
        <begin position="492"/>
        <end position="998"/>
    </location>
</feature>
<feature type="domain" description="Pru" evidence="16">
    <location>
        <begin position="1"/>
        <end position="119"/>
    </location>
</feature>
<dbReference type="CDD" id="cd00186">
    <property type="entry name" value="TOP1Ac"/>
    <property type="match status" value="1"/>
</dbReference>
<dbReference type="Pfam" id="PF00505">
    <property type="entry name" value="HMG_box"/>
    <property type="match status" value="2"/>
</dbReference>
<keyword evidence="8 11" id="KW-0238">DNA-binding</keyword>
<dbReference type="PROSITE" id="PS00396">
    <property type="entry name" value="TOPO_IA_1"/>
    <property type="match status" value="1"/>
</dbReference>
<dbReference type="Pfam" id="PF13368">
    <property type="entry name" value="Toprim_C_rpt"/>
    <property type="match status" value="3"/>
</dbReference>
<dbReference type="Gene3D" id="1.10.290.10">
    <property type="entry name" value="Topoisomerase I, domain 4"/>
    <property type="match status" value="1"/>
</dbReference>
<feature type="region of interest" description="Disordered" evidence="12">
    <location>
        <begin position="1399"/>
        <end position="1422"/>
    </location>
</feature>
<dbReference type="OrthoDB" id="38765at2759"/>
<evidence type="ECO:0000259" key="17">
    <source>
        <dbReference type="PROSITE" id="PS52039"/>
    </source>
</evidence>
<evidence type="ECO:0000259" key="14">
    <source>
        <dbReference type="PROSITE" id="PS50880"/>
    </source>
</evidence>